<reference evidence="4 5" key="1">
    <citation type="journal article" date="2015" name="Genome Announc.">
        <title>Expanding the biotechnology potential of lactobacilli through comparative genomics of 213 strains and associated genera.</title>
        <authorList>
            <person name="Sun Z."/>
            <person name="Harris H.M."/>
            <person name="McCann A."/>
            <person name="Guo C."/>
            <person name="Argimon S."/>
            <person name="Zhang W."/>
            <person name="Yang X."/>
            <person name="Jeffery I.B."/>
            <person name="Cooney J.C."/>
            <person name="Kagawa T.F."/>
            <person name="Liu W."/>
            <person name="Song Y."/>
            <person name="Salvetti E."/>
            <person name="Wrobel A."/>
            <person name="Rasinkangas P."/>
            <person name="Parkhill J."/>
            <person name="Rea M.C."/>
            <person name="O'Sullivan O."/>
            <person name="Ritari J."/>
            <person name="Douillard F.P."/>
            <person name="Paul Ross R."/>
            <person name="Yang R."/>
            <person name="Briner A.E."/>
            <person name="Felis G.E."/>
            <person name="de Vos W.M."/>
            <person name="Barrangou R."/>
            <person name="Klaenhammer T.R."/>
            <person name="Caufield P.W."/>
            <person name="Cui Y."/>
            <person name="Zhang H."/>
            <person name="O'Toole P.W."/>
        </authorList>
    </citation>
    <scope>NUCLEOTIDE SEQUENCE [LARGE SCALE GENOMIC DNA]</scope>
    <source>
        <strain evidence="4 5">NBRC 103219</strain>
    </source>
</reference>
<dbReference type="STRING" id="449659.IV66_GL000983"/>
<comment type="caution">
    <text evidence="4">The sequence shown here is derived from an EMBL/GenBank/DDBJ whole genome shotgun (WGS) entry which is preliminary data.</text>
</comment>
<feature type="domain" description="ABC1 atypical kinase-like" evidence="3">
    <location>
        <begin position="49"/>
        <end position="334"/>
    </location>
</feature>
<proteinExistence type="inferred from homology"/>
<dbReference type="PATRIC" id="fig|449659.4.peg.988"/>
<evidence type="ECO:0000313" key="4">
    <source>
        <dbReference type="EMBL" id="KRN95955.1"/>
    </source>
</evidence>
<keyword evidence="5" id="KW-1185">Reference proteome</keyword>
<sequence>MLSNFIRQKNAEEVRLGFEELGPTFIKIGQILSTRPDLVSPAYTHEFSKLQDNVQIDPYSTVEQIFKEQTGQEIDDVFAEFDKDPFASASIGQTHRALLKDGTTAVVKVQHPKVQELVETDMSLFEKAVNISKIGPEIGAIDPEEIFNEIKDALFTEINTEIEIKNGQEFYNLNNKDGIITVPRTYYEVSAQKILVTSYMPGESIKYYMQEPLSKNQQQAKQQKQERKDVAQALVRNFVKQVFVDNFFHADPHPGNILFNHLDPKDIKEQNKVAQFQRKTRGKKTTLTAEDDLPNYRITYLDFGMMGRLTPNLVDGIIQIVLALNTKDTRTIGKAILSICNRTGKVDQEKFFEELALFLQPYMQMGLGQVDIAGLLFDTISLCRDNNLQAKSEVTLLVKSFASLEGIVAELDPDMEMMDVARPFAKEYLINHFNWKKQLEDSSLDLMQSVHSLPKIPLKLEQLINLFTNGQTKLNISLKGQEALFVNFGKIVDRLVSAIILAALILGSSLLVQGSAQHPAIYKLGVVGYIISFIVIVLMVLDSLWIRFKHKNK</sequence>
<keyword evidence="4" id="KW-0830">Ubiquinone</keyword>
<comment type="similarity">
    <text evidence="1">Belongs to the protein kinase superfamily. ADCK protein kinase family.</text>
</comment>
<dbReference type="AlphaFoldDB" id="A0A0R2L2M3"/>
<dbReference type="Pfam" id="PF03109">
    <property type="entry name" value="ABC1"/>
    <property type="match status" value="1"/>
</dbReference>
<dbReference type="InterPro" id="IPR004147">
    <property type="entry name" value="ABC1_dom"/>
</dbReference>
<dbReference type="InterPro" id="IPR050154">
    <property type="entry name" value="UbiB_kinase"/>
</dbReference>
<dbReference type="EMBL" id="JQCN01000069">
    <property type="protein sequence ID" value="KRN95955.1"/>
    <property type="molecule type" value="Genomic_DNA"/>
</dbReference>
<keyword evidence="2" id="KW-0472">Membrane</keyword>
<keyword evidence="2" id="KW-0812">Transmembrane</keyword>
<name>A0A0R2L2M3_9LACO</name>
<evidence type="ECO:0000313" key="5">
    <source>
        <dbReference type="Proteomes" id="UP000051886"/>
    </source>
</evidence>
<accession>A0A0R2L2M3</accession>
<keyword evidence="2" id="KW-1133">Transmembrane helix</keyword>
<feature type="transmembrane region" description="Helical" evidence="2">
    <location>
        <begin position="495"/>
        <end position="514"/>
    </location>
</feature>
<dbReference type="PANTHER" id="PTHR10566">
    <property type="entry name" value="CHAPERONE-ACTIVITY OF BC1 COMPLEX CABC1 -RELATED"/>
    <property type="match status" value="1"/>
</dbReference>
<dbReference type="CDD" id="cd05121">
    <property type="entry name" value="ABC1_ADCK3-like"/>
    <property type="match status" value="1"/>
</dbReference>
<evidence type="ECO:0000256" key="1">
    <source>
        <dbReference type="ARBA" id="ARBA00009670"/>
    </source>
</evidence>
<dbReference type="PANTHER" id="PTHR10566:SF113">
    <property type="entry name" value="PROTEIN ACTIVITY OF BC1 COMPLEX KINASE 7, CHLOROPLASTIC"/>
    <property type="match status" value="1"/>
</dbReference>
<evidence type="ECO:0000256" key="2">
    <source>
        <dbReference type="SAM" id="Phobius"/>
    </source>
</evidence>
<dbReference type="SUPFAM" id="SSF56112">
    <property type="entry name" value="Protein kinase-like (PK-like)"/>
    <property type="match status" value="1"/>
</dbReference>
<protein>
    <submittedName>
        <fullName evidence="4">Ubiquinone biosynthesis protein</fullName>
    </submittedName>
</protein>
<feature type="transmembrane region" description="Helical" evidence="2">
    <location>
        <begin position="526"/>
        <end position="546"/>
    </location>
</feature>
<gene>
    <name evidence="4" type="ORF">IV66_GL000983</name>
</gene>
<dbReference type="InterPro" id="IPR011009">
    <property type="entry name" value="Kinase-like_dom_sf"/>
</dbReference>
<dbReference type="Proteomes" id="UP000051886">
    <property type="component" value="Unassembled WGS sequence"/>
</dbReference>
<organism evidence="4 5">
    <name type="scientific">Ligilactobacillus pobuzihii</name>
    <dbReference type="NCBI Taxonomy" id="449659"/>
    <lineage>
        <taxon>Bacteria</taxon>
        <taxon>Bacillati</taxon>
        <taxon>Bacillota</taxon>
        <taxon>Bacilli</taxon>
        <taxon>Lactobacillales</taxon>
        <taxon>Lactobacillaceae</taxon>
        <taxon>Ligilactobacillus</taxon>
    </lineage>
</organism>
<evidence type="ECO:0000259" key="3">
    <source>
        <dbReference type="Pfam" id="PF03109"/>
    </source>
</evidence>